<sequence length="291" mass="32111">MTTPQPLDFRHPPPGALERQFGQWIQQALRRFAHQSSRLLPFSLSLELASVETGTLAHLTAAVPDEAACFPLTTDDPNDGALWLVLPRSVQLTLLMGLLGEIPDKWPEDREATDLEAALVDYLLRELFLTPLEQSWPDAPLSLTAGTSQTLRAVLRRHEAELALCAAIQITAPWGQQTFWLCAPRQGRWEQLGTSQPSVPATPPSAAWRAQLELLVQNLPVELSVILGQVETTMQRLAELKVGDVLVLEQSVHRPLQTWVGGVPKFRAWPGRRGARTAILIDALGSDSPRS</sequence>
<evidence type="ECO:0000259" key="11">
    <source>
        <dbReference type="Pfam" id="PF01052"/>
    </source>
</evidence>
<evidence type="ECO:0000256" key="7">
    <source>
        <dbReference type="ARBA" id="ARBA00022779"/>
    </source>
</evidence>
<dbReference type="Gene3D" id="3.40.1550.10">
    <property type="entry name" value="CheC-like"/>
    <property type="match status" value="1"/>
</dbReference>
<gene>
    <name evidence="12" type="ORF">H0921_10340</name>
</gene>
<dbReference type="RefSeq" id="WP_194537989.1">
    <property type="nucleotide sequence ID" value="NZ_JACEFB010000006.1"/>
</dbReference>
<keyword evidence="6" id="KW-0145">Chemotaxis</keyword>
<evidence type="ECO:0000256" key="10">
    <source>
        <dbReference type="ARBA" id="ARBA00025044"/>
    </source>
</evidence>
<evidence type="ECO:0000256" key="9">
    <source>
        <dbReference type="ARBA" id="ARBA00023143"/>
    </source>
</evidence>
<evidence type="ECO:0000256" key="8">
    <source>
        <dbReference type="ARBA" id="ARBA00023136"/>
    </source>
</evidence>
<reference evidence="12 13" key="1">
    <citation type="submission" date="2020-07" db="EMBL/GenBank/DDBJ databases">
        <title>Thermogemmata thermophila gen. nov., sp. nov., a novel moderate thermophilic planctomycete from a Kamchatka hot spring.</title>
        <authorList>
            <person name="Elcheninov A.G."/>
            <person name="Podosokorskaya O.A."/>
            <person name="Kovaleva O.L."/>
            <person name="Novikov A."/>
            <person name="Bonch-Osmolovskaya E.A."/>
            <person name="Toshchakov S.V."/>
            <person name="Kublanov I.V."/>
        </authorList>
    </citation>
    <scope>NUCLEOTIDE SEQUENCE [LARGE SCALE GENOMIC DNA]</scope>
    <source>
        <strain evidence="12 13">2918</strain>
    </source>
</reference>
<keyword evidence="9" id="KW-0975">Bacterial flagellum</keyword>
<proteinExistence type="inferred from homology"/>
<evidence type="ECO:0000256" key="3">
    <source>
        <dbReference type="ARBA" id="ARBA00011049"/>
    </source>
</evidence>
<dbReference type="SUPFAM" id="SSF101801">
    <property type="entry name" value="Surface presentation of antigens (SPOA)"/>
    <property type="match status" value="1"/>
</dbReference>
<dbReference type="PANTHER" id="PTHR30034">
    <property type="entry name" value="FLAGELLAR MOTOR SWITCH PROTEIN FLIM"/>
    <property type="match status" value="1"/>
</dbReference>
<dbReference type="GO" id="GO:0009425">
    <property type="term" value="C:bacterial-type flagellum basal body"/>
    <property type="evidence" value="ECO:0007669"/>
    <property type="project" value="UniProtKB-SubCell"/>
</dbReference>
<comment type="similarity">
    <text evidence="3">Belongs to the FliM family.</text>
</comment>
<dbReference type="AlphaFoldDB" id="A0A7V8VEG9"/>
<dbReference type="Gene3D" id="2.30.330.10">
    <property type="entry name" value="SpoA-like"/>
    <property type="match status" value="1"/>
</dbReference>
<dbReference type="Pfam" id="PF01052">
    <property type="entry name" value="FliMN_C"/>
    <property type="match status" value="1"/>
</dbReference>
<keyword evidence="7" id="KW-0283">Flagellar rotation</keyword>
<evidence type="ECO:0000256" key="1">
    <source>
        <dbReference type="ARBA" id="ARBA00004117"/>
    </source>
</evidence>
<dbReference type="GO" id="GO:0071978">
    <property type="term" value="P:bacterial-type flagellum-dependent swarming motility"/>
    <property type="evidence" value="ECO:0007669"/>
    <property type="project" value="TreeGrafter"/>
</dbReference>
<evidence type="ECO:0000313" key="13">
    <source>
        <dbReference type="Proteomes" id="UP000542342"/>
    </source>
</evidence>
<dbReference type="InterPro" id="IPR036429">
    <property type="entry name" value="SpoA-like_sf"/>
</dbReference>
<dbReference type="Proteomes" id="UP000542342">
    <property type="component" value="Unassembled WGS sequence"/>
</dbReference>
<evidence type="ECO:0000256" key="2">
    <source>
        <dbReference type="ARBA" id="ARBA00004202"/>
    </source>
</evidence>
<dbReference type="InterPro" id="IPR001543">
    <property type="entry name" value="FliN-like_C"/>
</dbReference>
<keyword evidence="12" id="KW-0966">Cell projection</keyword>
<feature type="domain" description="Flagellar motor switch protein FliN-like C-terminal" evidence="11">
    <location>
        <begin position="216"/>
        <end position="282"/>
    </location>
</feature>
<keyword evidence="12" id="KW-0969">Cilium</keyword>
<comment type="subcellular location">
    <subcellularLocation>
        <location evidence="1">Bacterial flagellum basal body</location>
    </subcellularLocation>
    <subcellularLocation>
        <location evidence="2">Cell membrane</location>
        <topology evidence="2">Peripheral membrane protein</topology>
    </subcellularLocation>
</comment>
<name>A0A7V8VEG9_9BACT</name>
<protein>
    <recommendedName>
        <fullName evidence="4">Flagellar motor switch protein FliM</fullName>
    </recommendedName>
</protein>
<keyword evidence="8" id="KW-0472">Membrane</keyword>
<evidence type="ECO:0000256" key="5">
    <source>
        <dbReference type="ARBA" id="ARBA00022475"/>
    </source>
</evidence>
<dbReference type="GO" id="GO:0005886">
    <property type="term" value="C:plasma membrane"/>
    <property type="evidence" value="ECO:0007669"/>
    <property type="project" value="UniProtKB-SubCell"/>
</dbReference>
<evidence type="ECO:0000313" key="12">
    <source>
        <dbReference type="EMBL" id="MBA2226558.1"/>
    </source>
</evidence>
<dbReference type="InterPro" id="IPR028976">
    <property type="entry name" value="CheC-like_sf"/>
</dbReference>
<evidence type="ECO:0000256" key="4">
    <source>
        <dbReference type="ARBA" id="ARBA00021898"/>
    </source>
</evidence>
<comment type="caution">
    <text evidence="12">The sequence shown here is derived from an EMBL/GenBank/DDBJ whole genome shotgun (WGS) entry which is preliminary data.</text>
</comment>
<dbReference type="PANTHER" id="PTHR30034:SF6">
    <property type="entry name" value="YOP PROTEINS TRANSLOCATION PROTEIN Q"/>
    <property type="match status" value="1"/>
</dbReference>
<organism evidence="12 13">
    <name type="scientific">Thermogemmata fonticola</name>
    <dbReference type="NCBI Taxonomy" id="2755323"/>
    <lineage>
        <taxon>Bacteria</taxon>
        <taxon>Pseudomonadati</taxon>
        <taxon>Planctomycetota</taxon>
        <taxon>Planctomycetia</taxon>
        <taxon>Gemmatales</taxon>
        <taxon>Gemmataceae</taxon>
        <taxon>Thermogemmata</taxon>
    </lineage>
</organism>
<dbReference type="EMBL" id="JACEFB010000006">
    <property type="protein sequence ID" value="MBA2226558.1"/>
    <property type="molecule type" value="Genomic_DNA"/>
</dbReference>
<accession>A0A7V8VEG9</accession>
<keyword evidence="5" id="KW-1003">Cell membrane</keyword>
<keyword evidence="13" id="KW-1185">Reference proteome</keyword>
<evidence type="ECO:0000256" key="6">
    <source>
        <dbReference type="ARBA" id="ARBA00022500"/>
    </source>
</evidence>
<dbReference type="GO" id="GO:0050918">
    <property type="term" value="P:positive chemotaxis"/>
    <property type="evidence" value="ECO:0007669"/>
    <property type="project" value="TreeGrafter"/>
</dbReference>
<comment type="function">
    <text evidence="10">FliM is one of three proteins (FliG, FliN, FliM) that forms the rotor-mounted switch complex (C ring), located at the base of the basal body. This complex interacts with the CheY and CheZ chemotaxis proteins, in addition to contacting components of the motor that determine the direction of flagellar rotation.</text>
</comment>
<keyword evidence="12" id="KW-0282">Flagellum</keyword>